<organism evidence="1 2">
    <name type="scientific">Candidatus Fischerbacteria bacterium RBG_13_37_8</name>
    <dbReference type="NCBI Taxonomy" id="1817863"/>
    <lineage>
        <taxon>Bacteria</taxon>
        <taxon>Candidatus Fischeribacteriota</taxon>
    </lineage>
</organism>
<dbReference type="EMBL" id="MFGW01000041">
    <property type="protein sequence ID" value="OGF67770.1"/>
    <property type="molecule type" value="Genomic_DNA"/>
</dbReference>
<name>A0A1F5VWL3_9BACT</name>
<proteinExistence type="predicted"/>
<dbReference type="AlphaFoldDB" id="A0A1F5VWL3"/>
<evidence type="ECO:0000313" key="2">
    <source>
        <dbReference type="Proteomes" id="UP000178943"/>
    </source>
</evidence>
<evidence type="ECO:0000313" key="1">
    <source>
        <dbReference type="EMBL" id="OGF67770.1"/>
    </source>
</evidence>
<protein>
    <submittedName>
        <fullName evidence="1">Uncharacterized protein</fullName>
    </submittedName>
</protein>
<sequence>MKIALLIIAVVLLIIALDRLALYMERREWIYYRKKQPSSTSLGNAFLELQGMLEPGKKHVQEVKLNKKKEVKKTGENEQ</sequence>
<comment type="caution">
    <text evidence="1">The sequence shown here is derived from an EMBL/GenBank/DDBJ whole genome shotgun (WGS) entry which is preliminary data.</text>
</comment>
<gene>
    <name evidence="1" type="ORF">A2Y62_13910</name>
</gene>
<reference evidence="1 2" key="1">
    <citation type="journal article" date="2016" name="Nat. Commun.">
        <title>Thousands of microbial genomes shed light on interconnected biogeochemical processes in an aquifer system.</title>
        <authorList>
            <person name="Anantharaman K."/>
            <person name="Brown C.T."/>
            <person name="Hug L.A."/>
            <person name="Sharon I."/>
            <person name="Castelle C.J."/>
            <person name="Probst A.J."/>
            <person name="Thomas B.C."/>
            <person name="Singh A."/>
            <person name="Wilkins M.J."/>
            <person name="Karaoz U."/>
            <person name="Brodie E.L."/>
            <person name="Williams K.H."/>
            <person name="Hubbard S.S."/>
            <person name="Banfield J.F."/>
        </authorList>
    </citation>
    <scope>NUCLEOTIDE SEQUENCE [LARGE SCALE GENOMIC DNA]</scope>
</reference>
<accession>A0A1F5VWL3</accession>
<dbReference type="Proteomes" id="UP000178943">
    <property type="component" value="Unassembled WGS sequence"/>
</dbReference>